<organism evidence="7 8">
    <name type="scientific">Shewanella pealeana (strain ATCC 700345 / ANG-SQ1)</name>
    <dbReference type="NCBI Taxonomy" id="398579"/>
    <lineage>
        <taxon>Bacteria</taxon>
        <taxon>Pseudomonadati</taxon>
        <taxon>Pseudomonadota</taxon>
        <taxon>Gammaproteobacteria</taxon>
        <taxon>Alteromonadales</taxon>
        <taxon>Shewanellaceae</taxon>
        <taxon>Shewanella</taxon>
    </lineage>
</organism>
<comment type="similarity">
    <text evidence="2">Belongs to the CDP-glycerol glycerophosphotransferase family.</text>
</comment>
<dbReference type="eggNOG" id="COG1887">
    <property type="taxonomic scope" value="Bacteria"/>
</dbReference>
<evidence type="ECO:0000256" key="3">
    <source>
        <dbReference type="ARBA" id="ARBA00022475"/>
    </source>
</evidence>
<dbReference type="PANTHER" id="PTHR37316">
    <property type="entry name" value="TEICHOIC ACID GLYCEROL-PHOSPHATE PRIMASE"/>
    <property type="match status" value="1"/>
</dbReference>
<comment type="subcellular location">
    <subcellularLocation>
        <location evidence="1">Cell membrane</location>
        <topology evidence="1">Peripheral membrane protein</topology>
    </subcellularLocation>
</comment>
<dbReference type="STRING" id="398579.Spea_1421"/>
<gene>
    <name evidence="7" type="ordered locus">Spea_1421</name>
</gene>
<dbReference type="PANTHER" id="PTHR37316:SF3">
    <property type="entry name" value="TEICHOIC ACID GLYCEROL-PHOSPHATE TRANSFERASE"/>
    <property type="match status" value="1"/>
</dbReference>
<dbReference type="GO" id="GO:0019350">
    <property type="term" value="P:teichoic acid biosynthetic process"/>
    <property type="evidence" value="ECO:0007669"/>
    <property type="project" value="UniProtKB-KW"/>
</dbReference>
<keyword evidence="3" id="KW-1003">Cell membrane</keyword>
<evidence type="ECO:0000256" key="5">
    <source>
        <dbReference type="ARBA" id="ARBA00022944"/>
    </source>
</evidence>
<keyword evidence="4 7" id="KW-0808">Transferase</keyword>
<evidence type="ECO:0000256" key="2">
    <source>
        <dbReference type="ARBA" id="ARBA00010488"/>
    </source>
</evidence>
<protein>
    <submittedName>
        <fullName evidence="7">CDP-glycerol:poly(Glycerophosphate) glycerophosphotransferase</fullName>
    </submittedName>
</protein>
<evidence type="ECO:0000313" key="8">
    <source>
        <dbReference type="Proteomes" id="UP000002608"/>
    </source>
</evidence>
<dbReference type="Gene3D" id="3.40.50.12580">
    <property type="match status" value="1"/>
</dbReference>
<evidence type="ECO:0000256" key="1">
    <source>
        <dbReference type="ARBA" id="ARBA00004202"/>
    </source>
</evidence>
<sequence>MLAALSPRSANKALCGSYKEGFCDNSKYLYLHWQQTQFIRCIWITGNPQVIKQLQSKNLEVYYRWSLRGIYHALTAKYYFYNSYIGDINQWLANGSTKVNLWHGLPMKKIEFDINTGPMAQVFNPKGKLETCKQWLFAHQQRITPDLMLSPSALIDSLFSSAFKLDKTQLIRATNPRTDYYALYTSKRQPLDKIFTSNKFDSMQQNGNDASKQAPQPSIILYVPSWRDSHKQGNPYNSAFDWQQLSNHLVANNQLFLLRLHPNEASLADELTEYANIINISQLEDVYGFLQQVDLLITDYSSLFIDALPLNTPICFYRFDEAHYQQDCRDMYDYAAKLPDIAPKCTYFDELLTQLMPETIAKQQKDYQEGYRNVSELFWGRETPNAFEALEEKIGPRTE</sequence>
<dbReference type="AlphaFoldDB" id="A8H2F9"/>
<keyword evidence="5" id="KW-0777">Teichoic acid biosynthesis</keyword>
<name>A8H2F9_SHEPA</name>
<dbReference type="Pfam" id="PF04464">
    <property type="entry name" value="Glyphos_transf"/>
    <property type="match status" value="1"/>
</dbReference>
<accession>A8H2F9</accession>
<dbReference type="InterPro" id="IPR043148">
    <property type="entry name" value="TagF_C"/>
</dbReference>
<dbReference type="KEGG" id="spl:Spea_1421"/>
<proteinExistence type="inferred from homology"/>
<keyword evidence="8" id="KW-1185">Reference proteome</keyword>
<dbReference type="Proteomes" id="UP000002608">
    <property type="component" value="Chromosome"/>
</dbReference>
<dbReference type="InterPro" id="IPR043149">
    <property type="entry name" value="TagF_N"/>
</dbReference>
<keyword evidence="6" id="KW-0472">Membrane</keyword>
<evidence type="ECO:0000256" key="4">
    <source>
        <dbReference type="ARBA" id="ARBA00022679"/>
    </source>
</evidence>
<reference evidence="7 8" key="1">
    <citation type="submission" date="2007-10" db="EMBL/GenBank/DDBJ databases">
        <title>Complete sequence of Shewanella pealeana ATCC 700345.</title>
        <authorList>
            <consortium name="US DOE Joint Genome Institute"/>
            <person name="Copeland A."/>
            <person name="Lucas S."/>
            <person name="Lapidus A."/>
            <person name="Barry K."/>
            <person name="Glavina del Rio T."/>
            <person name="Dalin E."/>
            <person name="Tice H."/>
            <person name="Pitluck S."/>
            <person name="Chertkov O."/>
            <person name="Brettin T."/>
            <person name="Bruce D."/>
            <person name="Detter J.C."/>
            <person name="Han C."/>
            <person name="Schmutz J."/>
            <person name="Larimer F."/>
            <person name="Land M."/>
            <person name="Hauser L."/>
            <person name="Kyrpides N."/>
            <person name="Kim E."/>
            <person name="Zhao J.-S.Z."/>
            <person name="Manno D."/>
            <person name="Hawari J."/>
            <person name="Richardson P."/>
        </authorList>
    </citation>
    <scope>NUCLEOTIDE SEQUENCE [LARGE SCALE GENOMIC DNA]</scope>
    <source>
        <strain evidence="8">ATCC 700345 / ANG-SQ1</strain>
    </source>
</reference>
<dbReference type="EMBL" id="CP000851">
    <property type="protein sequence ID" value="ABV86746.1"/>
    <property type="molecule type" value="Genomic_DNA"/>
</dbReference>
<dbReference type="GO" id="GO:0047355">
    <property type="term" value="F:CDP-glycerol glycerophosphotransferase activity"/>
    <property type="evidence" value="ECO:0007669"/>
    <property type="project" value="InterPro"/>
</dbReference>
<dbReference type="InterPro" id="IPR051612">
    <property type="entry name" value="Teichoic_Acid_Biosynth"/>
</dbReference>
<dbReference type="Gene3D" id="3.40.50.11820">
    <property type="match status" value="1"/>
</dbReference>
<dbReference type="HOGENOM" id="CLU_029598_2_0_6"/>
<dbReference type="InterPro" id="IPR007554">
    <property type="entry name" value="Glycerophosphate_synth"/>
</dbReference>
<dbReference type="GO" id="GO:0005886">
    <property type="term" value="C:plasma membrane"/>
    <property type="evidence" value="ECO:0007669"/>
    <property type="project" value="UniProtKB-SubCell"/>
</dbReference>
<evidence type="ECO:0000313" key="7">
    <source>
        <dbReference type="EMBL" id="ABV86746.1"/>
    </source>
</evidence>
<evidence type="ECO:0000256" key="6">
    <source>
        <dbReference type="ARBA" id="ARBA00023136"/>
    </source>
</evidence>